<accession>A0AAE1DPG9</accession>
<dbReference type="AlphaFoldDB" id="A0AAE1DPG9"/>
<dbReference type="Proteomes" id="UP001283361">
    <property type="component" value="Unassembled WGS sequence"/>
</dbReference>
<evidence type="ECO:0000256" key="9">
    <source>
        <dbReference type="SAM" id="MobiDB-lite"/>
    </source>
</evidence>
<evidence type="ECO:0000256" key="1">
    <source>
        <dbReference type="ARBA" id="ARBA00004123"/>
    </source>
</evidence>
<dbReference type="InterPro" id="IPR021429">
    <property type="entry name" value="Mediator_Med24"/>
</dbReference>
<evidence type="ECO:0000256" key="5">
    <source>
        <dbReference type="ARBA" id="ARBA00023159"/>
    </source>
</evidence>
<comment type="similarity">
    <text evidence="2">Belongs to the Mediator complex subunit 24 family.</text>
</comment>
<sequence>MSVQIKKEPGLVSGGPGSVGHQVEVKKETIFSDATTSKAQLTRKVKLTLMQAWQERWSEIQWAIQLKKLLAAYSGESVDIAEILMQQALVGSSPNQLILSYLKHSVLSLMIPFNTIIFYITKFDDFSRPHCVLALIRLAGVFGLKISLSPCQDSPLQLVRTMLKLIHWLVKALLTCLQRLSDSRQSLMTQEYFEIMDNSSRSIVSILERRPVRGLLQIARMDSPEDYRDFEQSEMNARGIMSQIPPPSQIPPSTLTDETREKITSALALLSKLEEQEVHSQAVLEVIHAPIIPTINGLVALEAVLNTSSDIQPFVDQVLMVSRLMKLSMSQLCLEIFRACFMGFIDTSDFSEDLQWATFTFLKVPSILNNMKQQMPNWEMNYDAERALDMLLEYTYLLDQTDIKHSYDMMGQFIFELQKAKILTEDQKNTFSQKRAEQRSHLRPSDISGSSESKSLIRVTQAESTVNNILKSLDSDPHRNSDQMVKVLTIMLQGHSFDMLRLAAACAGHLHDFMSKLIRINEIASHTQASNDTVRISHWSQLFDVTFLMVISTFQQHGLEIAMPSRENEVSLVVQWARRWLPENGKYKNCELVTGEEQDKVDYILKLMLSNAEITPCGPIQSYKELIKYLPYALQEVIYAMEHLSINMDQVKDIIDNICKQNMKSFILVCTTYLCSYMNMVGASARAKPLRMLEMLIAHQGIDMKQVMQTILDNIVFDILPEGHAQRPARRYLLSSKETNSQAISETLRLSFNRGWLNLESIHKLDQLLSIRGPDWFCWEMVEHILINSHIEDSSQSLSLAVAIMHLDLERLTVSLVRRLLPRLLASPQSGLLADPRGYCLAKLCVLCITATHMSKVGQKEPYVRRFHRGGTDIDLDMDQDDTEPQPAKLRKMSEPQLTLSLEEFNLDAIADKEDGEGMPNYDVKEPLNKALINLFSMMSTILTANKLTPPTWFIVSFLKEVIKCGGQHTRFILQFMPHNMLNQVMRALPGIFSDEEILRICDLSTVAGRKNAAKAITVNSVTPPLDILDWS</sequence>
<evidence type="ECO:0000256" key="7">
    <source>
        <dbReference type="ARBA" id="ARBA00023242"/>
    </source>
</evidence>
<feature type="region of interest" description="Disordered" evidence="9">
    <location>
        <begin position="1"/>
        <end position="20"/>
    </location>
</feature>
<dbReference type="Pfam" id="PF11277">
    <property type="entry name" value="Med24_N"/>
    <property type="match status" value="1"/>
</dbReference>
<dbReference type="GO" id="GO:0003712">
    <property type="term" value="F:transcription coregulator activity"/>
    <property type="evidence" value="ECO:0007669"/>
    <property type="project" value="TreeGrafter"/>
</dbReference>
<proteinExistence type="inferred from homology"/>
<evidence type="ECO:0000256" key="4">
    <source>
        <dbReference type="ARBA" id="ARBA00023015"/>
    </source>
</evidence>
<comment type="subcellular location">
    <subcellularLocation>
        <location evidence="1">Nucleus</location>
    </subcellularLocation>
</comment>
<dbReference type="GO" id="GO:0016592">
    <property type="term" value="C:mediator complex"/>
    <property type="evidence" value="ECO:0007669"/>
    <property type="project" value="InterPro"/>
</dbReference>
<name>A0AAE1DPG9_9GAST</name>
<evidence type="ECO:0000313" key="11">
    <source>
        <dbReference type="Proteomes" id="UP001283361"/>
    </source>
</evidence>
<reference evidence="10" key="1">
    <citation type="journal article" date="2023" name="G3 (Bethesda)">
        <title>A reference genome for the long-term kleptoplast-retaining sea slug Elysia crispata morphotype clarki.</title>
        <authorList>
            <person name="Eastman K.E."/>
            <person name="Pendleton A.L."/>
            <person name="Shaikh M.A."/>
            <person name="Suttiyut T."/>
            <person name="Ogas R."/>
            <person name="Tomko P."/>
            <person name="Gavelis G."/>
            <person name="Widhalm J.R."/>
            <person name="Wisecaver J.H."/>
        </authorList>
    </citation>
    <scope>NUCLEOTIDE SEQUENCE</scope>
    <source>
        <strain evidence="10">ECLA1</strain>
    </source>
</reference>
<keyword evidence="6" id="KW-0804">Transcription</keyword>
<evidence type="ECO:0000256" key="6">
    <source>
        <dbReference type="ARBA" id="ARBA00023163"/>
    </source>
</evidence>
<gene>
    <name evidence="10" type="ORF">RRG08_044695</name>
</gene>
<feature type="compositionally biased region" description="Basic and acidic residues" evidence="9">
    <location>
        <begin position="431"/>
        <end position="444"/>
    </location>
</feature>
<keyword evidence="5" id="KW-0010">Activator</keyword>
<dbReference type="PANTHER" id="PTHR12898:SF1">
    <property type="entry name" value="MEDIATOR OF RNA POLYMERASE II TRANSCRIPTION SUBUNIT 24"/>
    <property type="match status" value="1"/>
</dbReference>
<comment type="caution">
    <text evidence="10">The sequence shown here is derived from an EMBL/GenBank/DDBJ whole genome shotgun (WGS) entry which is preliminary data.</text>
</comment>
<evidence type="ECO:0000256" key="2">
    <source>
        <dbReference type="ARBA" id="ARBA00007864"/>
    </source>
</evidence>
<evidence type="ECO:0000256" key="8">
    <source>
        <dbReference type="ARBA" id="ARBA00031960"/>
    </source>
</evidence>
<keyword evidence="4" id="KW-0805">Transcription regulation</keyword>
<dbReference type="EMBL" id="JAWDGP010003022">
    <property type="protein sequence ID" value="KAK3778079.1"/>
    <property type="molecule type" value="Genomic_DNA"/>
</dbReference>
<dbReference type="GO" id="GO:0060261">
    <property type="term" value="P:positive regulation of transcription initiation by RNA polymerase II"/>
    <property type="evidence" value="ECO:0007669"/>
    <property type="project" value="TreeGrafter"/>
</dbReference>
<dbReference type="PANTHER" id="PTHR12898">
    <property type="entry name" value="MEDIATOR OF RNA POLYMERASE II TRANSCRIPTION SUBUNIT 24"/>
    <property type="match status" value="1"/>
</dbReference>
<evidence type="ECO:0000256" key="3">
    <source>
        <dbReference type="ARBA" id="ARBA00019693"/>
    </source>
</evidence>
<evidence type="ECO:0000313" key="10">
    <source>
        <dbReference type="EMBL" id="KAK3778079.1"/>
    </source>
</evidence>
<keyword evidence="11" id="KW-1185">Reference proteome</keyword>
<protein>
    <recommendedName>
        <fullName evidence="3">Mediator of RNA polymerase II transcription subunit 24</fullName>
    </recommendedName>
    <alternativeName>
        <fullName evidence="8">Mediator complex subunit 24</fullName>
    </alternativeName>
</protein>
<feature type="region of interest" description="Disordered" evidence="9">
    <location>
        <begin position="431"/>
        <end position="458"/>
    </location>
</feature>
<keyword evidence="7" id="KW-0539">Nucleus</keyword>
<organism evidence="10 11">
    <name type="scientific">Elysia crispata</name>
    <name type="common">lettuce slug</name>
    <dbReference type="NCBI Taxonomy" id="231223"/>
    <lineage>
        <taxon>Eukaryota</taxon>
        <taxon>Metazoa</taxon>
        <taxon>Spiralia</taxon>
        <taxon>Lophotrochozoa</taxon>
        <taxon>Mollusca</taxon>
        <taxon>Gastropoda</taxon>
        <taxon>Heterobranchia</taxon>
        <taxon>Euthyneura</taxon>
        <taxon>Panpulmonata</taxon>
        <taxon>Sacoglossa</taxon>
        <taxon>Placobranchoidea</taxon>
        <taxon>Plakobranchidae</taxon>
        <taxon>Elysia</taxon>
    </lineage>
</organism>